<protein>
    <submittedName>
        <fullName evidence="7">Activator-dependent family glycosyltransferase</fullName>
    </submittedName>
</protein>
<dbReference type="Pfam" id="PF06722">
    <property type="entry name" value="EryCIII-like_C"/>
    <property type="match status" value="1"/>
</dbReference>
<dbReference type="InterPro" id="IPR048284">
    <property type="entry name" value="EryCIII-like_N"/>
</dbReference>
<comment type="caution">
    <text evidence="7">The sequence shown here is derived from an EMBL/GenBank/DDBJ whole genome shotgun (WGS) entry which is preliminary data.</text>
</comment>
<dbReference type="Proteomes" id="UP001596157">
    <property type="component" value="Unassembled WGS sequence"/>
</dbReference>
<accession>A0ABW0ET65</accession>
<name>A0ABW0ET65_9PSEU</name>
<evidence type="ECO:0000256" key="2">
    <source>
        <dbReference type="ARBA" id="ARBA00022676"/>
    </source>
</evidence>
<evidence type="ECO:0000313" key="8">
    <source>
        <dbReference type="Proteomes" id="UP001596157"/>
    </source>
</evidence>
<evidence type="ECO:0000256" key="4">
    <source>
        <dbReference type="ARBA" id="ARBA00023194"/>
    </source>
</evidence>
<dbReference type="Pfam" id="PF21036">
    <property type="entry name" value="EryCIII-like_N"/>
    <property type="match status" value="1"/>
</dbReference>
<evidence type="ECO:0000259" key="5">
    <source>
        <dbReference type="Pfam" id="PF06722"/>
    </source>
</evidence>
<sequence length="432" mass="47333">MRVLFVTLLNKSQLYTMAPLIWATRGAGHQVRVACAPDLADDVAQLGFTPVEVGRIESDVRQDIVDAEPEADPVEAVEALKAPWVKPHQSEYGWDDPAQEWVHMTRDFIPLLTTDSFVDDLAGFAREWQPDLVVWNKLAYAGPVAAKAAGAASARFLWGVDAVGQLRAGWREAAKADPTIPDPLRDWLSPKLERHGVAYDESAVLGHFSIDIAPEWVYHHPNAGVRYLPVRHVPYNGPSRVPDWVNEKPAKPRVCLTLGFSHRESHGVEASAEDLLAAVAELDIEVVATLSARQTAELGSVPDNVRIVEFVPLNVLLPTCAAIIHHGGTGTFGTALEHGVPQLIVPGTYWNEKYWAPVAQGNGLEEQGAGVYVSDSDRLTPEALRGALERVLGDPSYRENAERLRRDLAGRPTPNEAVGLMEKLTAEHRARS</sequence>
<feature type="domain" description="Erythromycin biosynthesis protein CIII-like C-terminal" evidence="5">
    <location>
        <begin position="274"/>
        <end position="423"/>
    </location>
</feature>
<dbReference type="PANTHER" id="PTHR48050">
    <property type="entry name" value="STEROL 3-BETA-GLUCOSYLTRANSFERASE"/>
    <property type="match status" value="1"/>
</dbReference>
<keyword evidence="2" id="KW-0328">Glycosyltransferase</keyword>
<dbReference type="PANTHER" id="PTHR48050:SF13">
    <property type="entry name" value="STEROL 3-BETA-GLUCOSYLTRANSFERASE UGT80A2"/>
    <property type="match status" value="1"/>
</dbReference>
<gene>
    <name evidence="7" type="ORF">ACFPM7_18710</name>
</gene>
<dbReference type="CDD" id="cd03784">
    <property type="entry name" value="GT1_Gtf-like"/>
    <property type="match status" value="1"/>
</dbReference>
<evidence type="ECO:0000256" key="3">
    <source>
        <dbReference type="ARBA" id="ARBA00022679"/>
    </source>
</evidence>
<dbReference type="InterPro" id="IPR030953">
    <property type="entry name" value="Glycosyl_450act"/>
</dbReference>
<keyword evidence="8" id="KW-1185">Reference proteome</keyword>
<feature type="domain" description="Erythromycin biosynthesis protein CIII-like N-terminal" evidence="6">
    <location>
        <begin position="22"/>
        <end position="259"/>
    </location>
</feature>
<evidence type="ECO:0000256" key="1">
    <source>
        <dbReference type="ARBA" id="ARBA00006962"/>
    </source>
</evidence>
<dbReference type="Gene3D" id="3.40.50.2000">
    <property type="entry name" value="Glycogen Phosphorylase B"/>
    <property type="match status" value="2"/>
</dbReference>
<evidence type="ECO:0000313" key="7">
    <source>
        <dbReference type="EMBL" id="MFC5289086.1"/>
    </source>
</evidence>
<dbReference type="InterPro" id="IPR002213">
    <property type="entry name" value="UDP_glucos_trans"/>
</dbReference>
<dbReference type="EMBL" id="JBHSKF010000009">
    <property type="protein sequence ID" value="MFC5289086.1"/>
    <property type="molecule type" value="Genomic_DNA"/>
</dbReference>
<dbReference type="InterPro" id="IPR050426">
    <property type="entry name" value="Glycosyltransferase_28"/>
</dbReference>
<dbReference type="InterPro" id="IPR010610">
    <property type="entry name" value="EryCIII-like_C"/>
</dbReference>
<dbReference type="RefSeq" id="WP_378248930.1">
    <property type="nucleotide sequence ID" value="NZ_JBHSKF010000009.1"/>
</dbReference>
<proteinExistence type="inferred from homology"/>
<comment type="similarity">
    <text evidence="1">Belongs to the glycosyltransferase 28 family.</text>
</comment>
<dbReference type="SUPFAM" id="SSF53756">
    <property type="entry name" value="UDP-Glycosyltransferase/glycogen phosphorylase"/>
    <property type="match status" value="1"/>
</dbReference>
<dbReference type="NCBIfam" id="TIGR04516">
    <property type="entry name" value="glycosyl_450act"/>
    <property type="match status" value="1"/>
</dbReference>
<reference evidence="8" key="1">
    <citation type="journal article" date="2019" name="Int. J. Syst. Evol. Microbiol.">
        <title>The Global Catalogue of Microorganisms (GCM) 10K type strain sequencing project: providing services to taxonomists for standard genome sequencing and annotation.</title>
        <authorList>
            <consortium name="The Broad Institute Genomics Platform"/>
            <consortium name="The Broad Institute Genome Sequencing Center for Infectious Disease"/>
            <person name="Wu L."/>
            <person name="Ma J."/>
        </authorList>
    </citation>
    <scope>NUCLEOTIDE SEQUENCE [LARGE SCALE GENOMIC DNA]</scope>
    <source>
        <strain evidence="8">CCUG 59778</strain>
    </source>
</reference>
<evidence type="ECO:0000259" key="6">
    <source>
        <dbReference type="Pfam" id="PF21036"/>
    </source>
</evidence>
<organism evidence="7 8">
    <name type="scientific">Actinokineospora guangxiensis</name>
    <dbReference type="NCBI Taxonomy" id="1490288"/>
    <lineage>
        <taxon>Bacteria</taxon>
        <taxon>Bacillati</taxon>
        <taxon>Actinomycetota</taxon>
        <taxon>Actinomycetes</taxon>
        <taxon>Pseudonocardiales</taxon>
        <taxon>Pseudonocardiaceae</taxon>
        <taxon>Actinokineospora</taxon>
    </lineage>
</organism>
<keyword evidence="4" id="KW-0045">Antibiotic biosynthesis</keyword>
<keyword evidence="3" id="KW-0808">Transferase</keyword>